<dbReference type="EMBL" id="JBHSQJ010000084">
    <property type="protein sequence ID" value="MFC5909718.1"/>
    <property type="molecule type" value="Genomic_DNA"/>
</dbReference>
<comment type="caution">
    <text evidence="6">The sequence shown here is derived from an EMBL/GenBank/DDBJ whole genome shotgun (WGS) entry which is preliminary data.</text>
</comment>
<dbReference type="Proteomes" id="UP001596174">
    <property type="component" value="Unassembled WGS sequence"/>
</dbReference>
<dbReference type="SUPFAM" id="SSF52518">
    <property type="entry name" value="Thiamin diphosphate-binding fold (THDP-binding)"/>
    <property type="match status" value="1"/>
</dbReference>
<dbReference type="PANTHER" id="PTHR43380:SF1">
    <property type="entry name" value="2-OXOISOVALERATE DEHYDROGENASE SUBUNIT ALPHA, MITOCHONDRIAL"/>
    <property type="match status" value="1"/>
</dbReference>
<keyword evidence="2" id="KW-0560">Oxidoreductase</keyword>
<sequence>MTLLEQPGQQSAVWPPEAHGPRRDPAPLLPDPEPFRLLGTAAEAQLAAKDGETLLDLYRRLVLGRRYNQQATALTKQGRLAVYPSSTGQEACEIAAALALRPTDWLFPSYRDTLAVVSRGVDPVEALTLLRGNAHSGYDPHAWRTAPLSTPLATQAPHAVGLAHAARLRGDDVVSLAMVGDGGTSEGDFHEALNFAGVLNAPVVFLVQNNGYAISVPLAKQSAAPTIAHKAVGYGIQGRLVDGNDAAAVHAVLTEAVAHARAGHGPVLVEAITYRLDAHTNADDAGRYRTPEEVEHWRERDPLPLLERSLRAHGLLDDATAARFTEEAEEFAARMRAMFHVEPELDPLSLFAHVYAEPTPQLREQAAQLRAEIEAEAGA</sequence>
<dbReference type="NCBIfam" id="TIGR03181">
    <property type="entry name" value="PDH_E1_alph_x"/>
    <property type="match status" value="1"/>
</dbReference>
<feature type="domain" description="Dehydrogenase E1 component" evidence="5">
    <location>
        <begin position="60"/>
        <end position="329"/>
    </location>
</feature>
<evidence type="ECO:0000256" key="4">
    <source>
        <dbReference type="SAM" id="MobiDB-lite"/>
    </source>
</evidence>
<dbReference type="InterPro" id="IPR017596">
    <property type="entry name" value="PdhA/BkdA"/>
</dbReference>
<organism evidence="6 7">
    <name type="scientific">Streptacidiphilus monticola</name>
    <dbReference type="NCBI Taxonomy" id="2161674"/>
    <lineage>
        <taxon>Bacteria</taxon>
        <taxon>Bacillati</taxon>
        <taxon>Actinomycetota</taxon>
        <taxon>Actinomycetes</taxon>
        <taxon>Kitasatosporales</taxon>
        <taxon>Streptomycetaceae</taxon>
        <taxon>Streptacidiphilus</taxon>
    </lineage>
</organism>
<feature type="region of interest" description="Disordered" evidence="4">
    <location>
        <begin position="1"/>
        <end position="31"/>
    </location>
</feature>
<dbReference type="InterPro" id="IPR001017">
    <property type="entry name" value="DH_E1"/>
</dbReference>
<dbReference type="Gene3D" id="3.40.50.970">
    <property type="match status" value="1"/>
</dbReference>
<evidence type="ECO:0000256" key="2">
    <source>
        <dbReference type="ARBA" id="ARBA00023002"/>
    </source>
</evidence>
<dbReference type="RefSeq" id="WP_380585752.1">
    <property type="nucleotide sequence ID" value="NZ_JBHSQJ010000084.1"/>
</dbReference>
<evidence type="ECO:0000313" key="6">
    <source>
        <dbReference type="EMBL" id="MFC5909718.1"/>
    </source>
</evidence>
<reference evidence="7" key="1">
    <citation type="journal article" date="2019" name="Int. J. Syst. Evol. Microbiol.">
        <title>The Global Catalogue of Microorganisms (GCM) 10K type strain sequencing project: providing services to taxonomists for standard genome sequencing and annotation.</title>
        <authorList>
            <consortium name="The Broad Institute Genomics Platform"/>
            <consortium name="The Broad Institute Genome Sequencing Center for Infectious Disease"/>
            <person name="Wu L."/>
            <person name="Ma J."/>
        </authorList>
    </citation>
    <scope>NUCLEOTIDE SEQUENCE [LARGE SCALE GENOMIC DNA]</scope>
    <source>
        <strain evidence="7">JCM 4816</strain>
    </source>
</reference>
<gene>
    <name evidence="6" type="primary">pdhA</name>
    <name evidence="6" type="ORF">ACFP3V_21200</name>
</gene>
<accession>A0ABW1G5L0</accession>
<dbReference type="PANTHER" id="PTHR43380">
    <property type="entry name" value="2-OXOISOVALERATE DEHYDROGENASE SUBUNIT ALPHA, MITOCHONDRIAL"/>
    <property type="match status" value="1"/>
</dbReference>
<evidence type="ECO:0000256" key="1">
    <source>
        <dbReference type="ARBA" id="ARBA00001964"/>
    </source>
</evidence>
<proteinExistence type="predicted"/>
<evidence type="ECO:0000256" key="3">
    <source>
        <dbReference type="ARBA" id="ARBA00023052"/>
    </source>
</evidence>
<protein>
    <submittedName>
        <fullName evidence="6">Pyruvate dehydrogenase (Acetyl-transferring) E1 component subunit alpha</fullName>
    </submittedName>
</protein>
<comment type="cofactor">
    <cofactor evidence="1">
        <name>thiamine diphosphate</name>
        <dbReference type="ChEBI" id="CHEBI:58937"/>
    </cofactor>
</comment>
<keyword evidence="3" id="KW-0786">Thiamine pyrophosphate</keyword>
<dbReference type="InterPro" id="IPR050771">
    <property type="entry name" value="Alpha-ketoacid_DH_E1_comp"/>
</dbReference>
<evidence type="ECO:0000313" key="7">
    <source>
        <dbReference type="Proteomes" id="UP001596174"/>
    </source>
</evidence>
<dbReference type="CDD" id="cd02000">
    <property type="entry name" value="TPP_E1_PDC_ADC_BCADC"/>
    <property type="match status" value="1"/>
</dbReference>
<name>A0ABW1G5L0_9ACTN</name>
<keyword evidence="7" id="KW-1185">Reference proteome</keyword>
<dbReference type="InterPro" id="IPR029061">
    <property type="entry name" value="THDP-binding"/>
</dbReference>
<keyword evidence="6" id="KW-0670">Pyruvate</keyword>
<evidence type="ECO:0000259" key="5">
    <source>
        <dbReference type="Pfam" id="PF00676"/>
    </source>
</evidence>
<dbReference type="Pfam" id="PF00676">
    <property type="entry name" value="E1_dh"/>
    <property type="match status" value="1"/>
</dbReference>